<name>A0A1H8SPU3_9BRAD</name>
<evidence type="ECO:0000313" key="1">
    <source>
        <dbReference type="EMBL" id="SEO80585.1"/>
    </source>
</evidence>
<protein>
    <submittedName>
        <fullName evidence="1">Uncharacterized protein</fullName>
    </submittedName>
</protein>
<accession>A0A1H8SPU3</accession>
<evidence type="ECO:0000313" key="2">
    <source>
        <dbReference type="Proteomes" id="UP000199615"/>
    </source>
</evidence>
<gene>
    <name evidence="1" type="ORF">SAMN05444123_10511</name>
</gene>
<dbReference type="AlphaFoldDB" id="A0A1H8SPU3"/>
<proteinExistence type="predicted"/>
<reference evidence="2" key="1">
    <citation type="submission" date="2016-10" db="EMBL/GenBank/DDBJ databases">
        <authorList>
            <person name="Varghese N."/>
            <person name="Submissions S."/>
        </authorList>
    </citation>
    <scope>NUCLEOTIDE SEQUENCE [LARGE SCALE GENOMIC DNA]</scope>
    <source>
        <strain evidence="2">DSM 123</strain>
    </source>
</reference>
<dbReference type="EMBL" id="FODT01000005">
    <property type="protein sequence ID" value="SEO80585.1"/>
    <property type="molecule type" value="Genomic_DNA"/>
</dbReference>
<keyword evidence="2" id="KW-1185">Reference proteome</keyword>
<dbReference type="RefSeq" id="WP_139202628.1">
    <property type="nucleotide sequence ID" value="NZ_FODT01000005.1"/>
</dbReference>
<sequence length="214" mass="23551">MPGLTRTTAPENWETAALFAASTSELGAALPPPPLDIEAIFPADVMRRLRLGWIGAKATDADWGHAPQLFTEDDRFNLSPSFRYALAKLLNDGEDALCPAEPEHHQTYALLLAAFGRFLGPVVQGYVGELAKPPHPIVLLLTRDWWVMDLARKEFVIEPLRSYQMLGPSGALSLMRPVRAAPSRPANLPAPVGRYISMQELHDLAGGPRQRQEP</sequence>
<dbReference type="Proteomes" id="UP000199615">
    <property type="component" value="Unassembled WGS sequence"/>
</dbReference>
<organism evidence="1 2">
    <name type="scientific">Rhodopseudomonas pseudopalustris</name>
    <dbReference type="NCBI Taxonomy" id="1513892"/>
    <lineage>
        <taxon>Bacteria</taxon>
        <taxon>Pseudomonadati</taxon>
        <taxon>Pseudomonadota</taxon>
        <taxon>Alphaproteobacteria</taxon>
        <taxon>Hyphomicrobiales</taxon>
        <taxon>Nitrobacteraceae</taxon>
        <taxon>Rhodopseudomonas</taxon>
    </lineage>
</organism>